<evidence type="ECO:0000259" key="6">
    <source>
        <dbReference type="Pfam" id="PF07992"/>
    </source>
</evidence>
<dbReference type="Proteomes" id="UP001172708">
    <property type="component" value="Unassembled WGS sequence"/>
</dbReference>
<dbReference type="PRINTS" id="PR00411">
    <property type="entry name" value="PNDRDTASEI"/>
</dbReference>
<dbReference type="Pfam" id="PF02852">
    <property type="entry name" value="Pyr_redox_dim"/>
    <property type="match status" value="1"/>
</dbReference>
<dbReference type="RefSeq" id="WP_301141575.1">
    <property type="nucleotide sequence ID" value="NZ_JAUHQA010000001.1"/>
</dbReference>
<accession>A0ABT8GFT4</accession>
<dbReference type="EMBL" id="JAUHQA010000001">
    <property type="protein sequence ID" value="MDN4480219.1"/>
    <property type="molecule type" value="Genomic_DNA"/>
</dbReference>
<dbReference type="InterPro" id="IPR004099">
    <property type="entry name" value="Pyr_nucl-diS_OxRdtase_dimer"/>
</dbReference>
<evidence type="ECO:0000259" key="5">
    <source>
        <dbReference type="Pfam" id="PF02852"/>
    </source>
</evidence>
<dbReference type="PANTHER" id="PTHR43014:SF2">
    <property type="entry name" value="MERCURIC REDUCTASE"/>
    <property type="match status" value="1"/>
</dbReference>
<evidence type="ECO:0000256" key="1">
    <source>
        <dbReference type="ARBA" id="ARBA00001974"/>
    </source>
</evidence>
<reference evidence="7" key="1">
    <citation type="submission" date="2023-06" db="EMBL/GenBank/DDBJ databases">
        <title>Egi l300058.</title>
        <authorList>
            <person name="Gao L."/>
            <person name="Fang B.-Z."/>
            <person name="Li W.-J."/>
        </authorList>
    </citation>
    <scope>NUCLEOTIDE SEQUENCE</scope>
    <source>
        <strain evidence="7">EGI L300058</strain>
    </source>
</reference>
<evidence type="ECO:0000256" key="2">
    <source>
        <dbReference type="ARBA" id="ARBA00007532"/>
    </source>
</evidence>
<dbReference type="Pfam" id="PF07992">
    <property type="entry name" value="Pyr_redox_2"/>
    <property type="match status" value="1"/>
</dbReference>
<keyword evidence="8" id="KW-1185">Reference proteome</keyword>
<evidence type="ECO:0000313" key="8">
    <source>
        <dbReference type="Proteomes" id="UP001172708"/>
    </source>
</evidence>
<dbReference type="InterPro" id="IPR001100">
    <property type="entry name" value="Pyr_nuc-diS_OxRdtase"/>
</dbReference>
<comment type="caution">
    <text evidence="7">The sequence shown here is derived from an EMBL/GenBank/DDBJ whole genome shotgun (WGS) entry which is preliminary data.</text>
</comment>
<sequence length="467" mass="49635">MTLHHTQFDTIVIGGGQAGPSLAAKLDARGERVAVFQDGPFGGTCLNDGCRPTKALRASAHAAHVARTGAPYGVHVEGVTVDVGEAVARKDALIEGWRDSSGGYFEDHETISYVTARARLAGRDGDDYRVEFDGQVVTAPRIVLNPGARSVPPRIEGLSRIDYLDHHTLLDLTEAPDRLLVIGGSYIGLEMGQIWSRFGSHVTILQSGDHVMPREDPDIADAAADFLREEGLEVRTGVRIVRAERDGDGVVLTLEDGETVAGDRVLIAAGRIPNSDDLGLDTVGVDTDERGYVTTDEHFLTSAPGIYALGDVNGRGAFTHTSYQDHEILAEHLAGEDRSVADRIPTYAVFTDPPLGRVGMTLAQAREAGITVAVADYPMANVARAALDGVTAGTIRLVVDADRDRLVGAAVLGHHGDEVIHALSMLMHLDGPASALHTWLTIHPTVAELLPTVYGALEPDDGATRGA</sequence>
<evidence type="ECO:0000313" key="7">
    <source>
        <dbReference type="EMBL" id="MDN4480219.1"/>
    </source>
</evidence>
<keyword evidence="3" id="KW-0285">Flavoprotein</keyword>
<gene>
    <name evidence="7" type="ORF">QQX02_04690</name>
</gene>
<dbReference type="Gene3D" id="3.50.50.60">
    <property type="entry name" value="FAD/NAD(P)-binding domain"/>
    <property type="match status" value="2"/>
</dbReference>
<comment type="cofactor">
    <cofactor evidence="1">
        <name>FAD</name>
        <dbReference type="ChEBI" id="CHEBI:57692"/>
    </cofactor>
</comment>
<protein>
    <submittedName>
        <fullName evidence="7">Mercuric reductase</fullName>
    </submittedName>
</protein>
<dbReference type="PIRSF" id="PIRSF000350">
    <property type="entry name" value="Mercury_reductase_MerA"/>
    <property type="match status" value="1"/>
</dbReference>
<dbReference type="InterPro" id="IPR016156">
    <property type="entry name" value="FAD/NAD-linked_Rdtase_dimer_sf"/>
</dbReference>
<dbReference type="InterPro" id="IPR036188">
    <property type="entry name" value="FAD/NAD-bd_sf"/>
</dbReference>
<evidence type="ECO:0000256" key="3">
    <source>
        <dbReference type="ARBA" id="ARBA00022630"/>
    </source>
</evidence>
<feature type="domain" description="FAD/NAD(P)-binding" evidence="6">
    <location>
        <begin position="8"/>
        <end position="324"/>
    </location>
</feature>
<comment type="similarity">
    <text evidence="2">Belongs to the class-I pyridine nucleotide-disulfide oxidoreductase family.</text>
</comment>
<proteinExistence type="inferred from homology"/>
<evidence type="ECO:0000256" key="4">
    <source>
        <dbReference type="ARBA" id="ARBA00022827"/>
    </source>
</evidence>
<dbReference type="PANTHER" id="PTHR43014">
    <property type="entry name" value="MERCURIC REDUCTASE"/>
    <property type="match status" value="1"/>
</dbReference>
<name>A0ABT8GFT4_9MICO</name>
<dbReference type="SUPFAM" id="SSF51905">
    <property type="entry name" value="FAD/NAD(P)-binding domain"/>
    <property type="match status" value="1"/>
</dbReference>
<dbReference type="Gene3D" id="3.30.390.30">
    <property type="match status" value="1"/>
</dbReference>
<keyword evidence="4" id="KW-0274">FAD</keyword>
<dbReference type="PRINTS" id="PR00368">
    <property type="entry name" value="FADPNR"/>
</dbReference>
<organism evidence="7 8">
    <name type="scientific">Demequina muriae</name>
    <dbReference type="NCBI Taxonomy" id="3051664"/>
    <lineage>
        <taxon>Bacteria</taxon>
        <taxon>Bacillati</taxon>
        <taxon>Actinomycetota</taxon>
        <taxon>Actinomycetes</taxon>
        <taxon>Micrococcales</taxon>
        <taxon>Demequinaceae</taxon>
        <taxon>Demequina</taxon>
    </lineage>
</organism>
<feature type="domain" description="Pyridine nucleotide-disulphide oxidoreductase dimerisation" evidence="5">
    <location>
        <begin position="348"/>
        <end position="451"/>
    </location>
</feature>
<dbReference type="InterPro" id="IPR023753">
    <property type="entry name" value="FAD/NAD-binding_dom"/>
</dbReference>
<dbReference type="SUPFAM" id="SSF55424">
    <property type="entry name" value="FAD/NAD-linked reductases, dimerisation (C-terminal) domain"/>
    <property type="match status" value="1"/>
</dbReference>